<dbReference type="PANTHER" id="PTHR32308:SF10">
    <property type="entry name" value="CITRATE LYASE SUBUNIT BETA"/>
    <property type="match status" value="1"/>
</dbReference>
<dbReference type="SUPFAM" id="SSF51621">
    <property type="entry name" value="Phosphoenolpyruvate/pyruvate domain"/>
    <property type="match status" value="1"/>
</dbReference>
<proteinExistence type="inferred from homology"/>
<comment type="cofactor">
    <cofactor evidence="1">
        <name>Mg(2+)</name>
        <dbReference type="ChEBI" id="CHEBI:18420"/>
    </cofactor>
</comment>
<organism evidence="6 7">
    <name type="scientific">Flaviflagellibacter deserti</name>
    <dbReference type="NCBI Taxonomy" id="2267266"/>
    <lineage>
        <taxon>Bacteria</taxon>
        <taxon>Pseudomonadati</taxon>
        <taxon>Pseudomonadota</taxon>
        <taxon>Alphaproteobacteria</taxon>
        <taxon>Hyphomicrobiales</taxon>
        <taxon>Flaviflagellibacter</taxon>
    </lineage>
</organism>
<evidence type="ECO:0000256" key="2">
    <source>
        <dbReference type="ARBA" id="ARBA00005568"/>
    </source>
</evidence>
<evidence type="ECO:0000313" key="6">
    <source>
        <dbReference type="EMBL" id="MFC5069843.1"/>
    </source>
</evidence>
<keyword evidence="7" id="KW-1185">Reference proteome</keyword>
<comment type="caution">
    <text evidence="6">The sequence shown here is derived from an EMBL/GenBank/DDBJ whole genome shotgun (WGS) entry which is preliminary data.</text>
</comment>
<dbReference type="InterPro" id="IPR005000">
    <property type="entry name" value="Aldolase/citrate-lyase_domain"/>
</dbReference>
<dbReference type="Gene3D" id="3.20.20.60">
    <property type="entry name" value="Phosphoenolpyruvate-binding domains"/>
    <property type="match status" value="1"/>
</dbReference>
<evidence type="ECO:0000256" key="3">
    <source>
        <dbReference type="ARBA" id="ARBA00022723"/>
    </source>
</evidence>
<protein>
    <submittedName>
        <fullName evidence="6">HpcH/HpaI aldolase/citrate lyase family protein</fullName>
    </submittedName>
</protein>
<feature type="domain" description="HpcH/HpaI aldolase/citrate lyase" evidence="5">
    <location>
        <begin position="8"/>
        <end position="227"/>
    </location>
</feature>
<dbReference type="Proteomes" id="UP001595796">
    <property type="component" value="Unassembled WGS sequence"/>
</dbReference>
<keyword evidence="3" id="KW-0479">Metal-binding</keyword>
<dbReference type="InterPro" id="IPR040442">
    <property type="entry name" value="Pyrv_kinase-like_dom_sf"/>
</dbReference>
<dbReference type="InterPro" id="IPR015813">
    <property type="entry name" value="Pyrv/PenolPyrv_kinase-like_dom"/>
</dbReference>
<accession>A0ABV9Z7H3</accession>
<sequence length="302" mass="33288">MQDTRPRRSALYMPGSNSRALEKGKTLPVDTLIFDLEDSVADEVKEKARDQVVETIRKRGFGHREVVMRVNAARTAFFEEDMTAAVAARPDAVLLSKVESTAEIYAAERHLRGRPETQGISLWAMVETARGLIDIDEIAASVKKPEGHRLRGLVLGTNDIIRETRVKPGPDRLPVLAWVSRAVLAARASGLFILDGVYNEFTDLEGFEAECAQGRAFGIDGKTVIHPCQVEIANRLYGPSPEEIADAKAVIAAFEKPENHDKGVLALNGRMIERMHIEMAKRTLDIAGQIRAQSMTPEPAPI</sequence>
<dbReference type="PANTHER" id="PTHR32308">
    <property type="entry name" value="LYASE BETA SUBUNIT, PUTATIVE (AFU_ORTHOLOGUE AFUA_4G13030)-RELATED"/>
    <property type="match status" value="1"/>
</dbReference>
<dbReference type="GO" id="GO:0016829">
    <property type="term" value="F:lyase activity"/>
    <property type="evidence" value="ECO:0007669"/>
    <property type="project" value="UniProtKB-KW"/>
</dbReference>
<reference evidence="7" key="1">
    <citation type="journal article" date="2019" name="Int. J. Syst. Evol. Microbiol.">
        <title>The Global Catalogue of Microorganisms (GCM) 10K type strain sequencing project: providing services to taxonomists for standard genome sequencing and annotation.</title>
        <authorList>
            <consortium name="The Broad Institute Genomics Platform"/>
            <consortium name="The Broad Institute Genome Sequencing Center for Infectious Disease"/>
            <person name="Wu L."/>
            <person name="Ma J."/>
        </authorList>
    </citation>
    <scope>NUCLEOTIDE SEQUENCE [LARGE SCALE GENOMIC DNA]</scope>
    <source>
        <strain evidence="7">CGMCC 1.16444</strain>
    </source>
</reference>
<evidence type="ECO:0000256" key="4">
    <source>
        <dbReference type="ARBA" id="ARBA00022842"/>
    </source>
</evidence>
<gene>
    <name evidence="6" type="ORF">ACFPFW_17650</name>
</gene>
<evidence type="ECO:0000256" key="1">
    <source>
        <dbReference type="ARBA" id="ARBA00001946"/>
    </source>
</evidence>
<dbReference type="RefSeq" id="WP_114957837.1">
    <property type="nucleotide sequence ID" value="NZ_JBHSJF010000008.1"/>
</dbReference>
<dbReference type="PIRSF" id="PIRSF015582">
    <property type="entry name" value="Cit_lyase_B"/>
    <property type="match status" value="1"/>
</dbReference>
<dbReference type="InterPro" id="IPR011206">
    <property type="entry name" value="Citrate_lyase_beta/mcl1/mcl2"/>
</dbReference>
<name>A0ABV9Z7H3_9HYPH</name>
<dbReference type="EMBL" id="JBHSJF010000008">
    <property type="protein sequence ID" value="MFC5069843.1"/>
    <property type="molecule type" value="Genomic_DNA"/>
</dbReference>
<keyword evidence="6" id="KW-0456">Lyase</keyword>
<keyword evidence="4" id="KW-0460">Magnesium</keyword>
<dbReference type="Pfam" id="PF03328">
    <property type="entry name" value="HpcH_HpaI"/>
    <property type="match status" value="1"/>
</dbReference>
<comment type="similarity">
    <text evidence="2">Belongs to the HpcH/HpaI aldolase family.</text>
</comment>
<evidence type="ECO:0000259" key="5">
    <source>
        <dbReference type="Pfam" id="PF03328"/>
    </source>
</evidence>
<evidence type="ECO:0000313" key="7">
    <source>
        <dbReference type="Proteomes" id="UP001595796"/>
    </source>
</evidence>